<evidence type="ECO:0000256" key="1">
    <source>
        <dbReference type="ARBA" id="ARBA00004651"/>
    </source>
</evidence>
<dbReference type="InterPro" id="IPR001851">
    <property type="entry name" value="ABC_transp_permease"/>
</dbReference>
<evidence type="ECO:0000256" key="6">
    <source>
        <dbReference type="SAM" id="MobiDB-lite"/>
    </source>
</evidence>
<dbReference type="CDD" id="cd06581">
    <property type="entry name" value="TM_PBP1_LivM_like"/>
    <property type="match status" value="1"/>
</dbReference>
<evidence type="ECO:0000256" key="4">
    <source>
        <dbReference type="ARBA" id="ARBA00022989"/>
    </source>
</evidence>
<sequence length="362" mass="37505">MNITRMGSSAVVALVAGGLVAAFITSGTVLSLLTQAVIYAVFAMGVGLLLRQNGMVSFGHALFFGVSGYSMGIILELGLMPAELAIAVTLLGITVLAFVVGLVIVRVPGVAFSMLTLAIGQMAFLTASRARGLTGGADGMNINWPQSLLGLSQSQLHQPAVLFMVCWTVLVLVTLALALLLRSRFGSVTEAVRDNEERARFIGVRTLLPRAAIYALSALVTSLGGVLSALNTGFVSPESLHWSVSGVALMMVVVGGYKALWGPALGAIVYFLFKDVLGDYANHWMAIFGVALITVIVFSPTGIAGALSRIFKRTPRAASRLPPLSPSAVGGRTQRPGEAGSVGALASPVPVSPVLGGAKRNG</sequence>
<dbReference type="PANTHER" id="PTHR30482:SF17">
    <property type="entry name" value="ABC TRANSPORTER ATP-BINDING PROTEIN"/>
    <property type="match status" value="1"/>
</dbReference>
<evidence type="ECO:0000256" key="5">
    <source>
        <dbReference type="ARBA" id="ARBA00023136"/>
    </source>
</evidence>
<comment type="subcellular location">
    <subcellularLocation>
        <location evidence="1">Cell membrane</location>
        <topology evidence="1">Multi-pass membrane protein</topology>
    </subcellularLocation>
</comment>
<dbReference type="PANTHER" id="PTHR30482">
    <property type="entry name" value="HIGH-AFFINITY BRANCHED-CHAIN AMINO ACID TRANSPORT SYSTEM PERMEASE"/>
    <property type="match status" value="1"/>
</dbReference>
<feature type="transmembrane region" description="Helical" evidence="7">
    <location>
        <begin position="211"/>
        <end position="235"/>
    </location>
</feature>
<reference evidence="8 9" key="1">
    <citation type="submission" date="2024-03" db="EMBL/GenBank/DDBJ databases">
        <title>Novel species of the genus Variovorax.</title>
        <authorList>
            <person name="Liu Q."/>
            <person name="Xin Y.-H."/>
        </authorList>
    </citation>
    <scope>NUCLEOTIDE SEQUENCE [LARGE SCALE GENOMIC DNA]</scope>
    <source>
        <strain evidence="8 9">KACC 18899</strain>
    </source>
</reference>
<name>A0ABU8VK32_9BURK</name>
<feature type="transmembrane region" description="Helical" evidence="7">
    <location>
        <begin position="285"/>
        <end position="307"/>
    </location>
</feature>
<dbReference type="RefSeq" id="WP_340359265.1">
    <property type="nucleotide sequence ID" value="NZ_JBBKZU010000011.1"/>
</dbReference>
<protein>
    <submittedName>
        <fullName evidence="8">Branched-chain amino acid ABC transporter permease</fullName>
    </submittedName>
</protein>
<feature type="transmembrane region" description="Helical" evidence="7">
    <location>
        <begin position="247"/>
        <end position="273"/>
    </location>
</feature>
<feature type="transmembrane region" description="Helical" evidence="7">
    <location>
        <begin position="160"/>
        <end position="181"/>
    </location>
</feature>
<feature type="transmembrane region" description="Helical" evidence="7">
    <location>
        <begin position="32"/>
        <end position="50"/>
    </location>
</feature>
<dbReference type="Proteomes" id="UP001365846">
    <property type="component" value="Unassembled WGS sequence"/>
</dbReference>
<organism evidence="8 9">
    <name type="scientific">Variovorax ureilyticus</name>
    <dbReference type="NCBI Taxonomy" id="1836198"/>
    <lineage>
        <taxon>Bacteria</taxon>
        <taxon>Pseudomonadati</taxon>
        <taxon>Pseudomonadota</taxon>
        <taxon>Betaproteobacteria</taxon>
        <taxon>Burkholderiales</taxon>
        <taxon>Comamonadaceae</taxon>
        <taxon>Variovorax</taxon>
    </lineage>
</organism>
<feature type="transmembrane region" description="Helical" evidence="7">
    <location>
        <begin position="85"/>
        <end position="105"/>
    </location>
</feature>
<keyword evidence="9" id="KW-1185">Reference proteome</keyword>
<dbReference type="InterPro" id="IPR043428">
    <property type="entry name" value="LivM-like"/>
</dbReference>
<keyword evidence="2" id="KW-1003">Cell membrane</keyword>
<dbReference type="Pfam" id="PF02653">
    <property type="entry name" value="BPD_transp_2"/>
    <property type="match status" value="1"/>
</dbReference>
<keyword evidence="5 7" id="KW-0472">Membrane</keyword>
<accession>A0ABU8VK32</accession>
<keyword evidence="3 7" id="KW-0812">Transmembrane</keyword>
<feature type="region of interest" description="Disordered" evidence="6">
    <location>
        <begin position="321"/>
        <end position="362"/>
    </location>
</feature>
<evidence type="ECO:0000256" key="3">
    <source>
        <dbReference type="ARBA" id="ARBA00022692"/>
    </source>
</evidence>
<evidence type="ECO:0000313" key="8">
    <source>
        <dbReference type="EMBL" id="MEJ8814034.1"/>
    </source>
</evidence>
<gene>
    <name evidence="8" type="ORF">WKW77_23320</name>
</gene>
<evidence type="ECO:0000256" key="2">
    <source>
        <dbReference type="ARBA" id="ARBA00022475"/>
    </source>
</evidence>
<evidence type="ECO:0000256" key="7">
    <source>
        <dbReference type="SAM" id="Phobius"/>
    </source>
</evidence>
<feature type="transmembrane region" description="Helical" evidence="7">
    <location>
        <begin position="62"/>
        <end position="79"/>
    </location>
</feature>
<keyword evidence="4 7" id="KW-1133">Transmembrane helix</keyword>
<evidence type="ECO:0000313" key="9">
    <source>
        <dbReference type="Proteomes" id="UP001365846"/>
    </source>
</evidence>
<comment type="caution">
    <text evidence="8">The sequence shown here is derived from an EMBL/GenBank/DDBJ whole genome shotgun (WGS) entry which is preliminary data.</text>
</comment>
<proteinExistence type="predicted"/>
<dbReference type="EMBL" id="JBBKZU010000011">
    <property type="protein sequence ID" value="MEJ8814034.1"/>
    <property type="molecule type" value="Genomic_DNA"/>
</dbReference>